<gene>
    <name evidence="12" type="ORF">P7D79_07740</name>
</gene>
<dbReference type="InterPro" id="IPR036188">
    <property type="entry name" value="FAD/NAD-bd_sf"/>
</dbReference>
<dbReference type="PRINTS" id="PR00368">
    <property type="entry name" value="FADPNR"/>
</dbReference>
<dbReference type="CDD" id="cd02803">
    <property type="entry name" value="OYE_like_FMN_family"/>
    <property type="match status" value="1"/>
</dbReference>
<dbReference type="Pfam" id="PF07992">
    <property type="entry name" value="Pyr_redox_2"/>
    <property type="match status" value="1"/>
</dbReference>
<evidence type="ECO:0000256" key="9">
    <source>
        <dbReference type="ARBA" id="ARBA00023014"/>
    </source>
</evidence>
<comment type="similarity">
    <text evidence="3">In the N-terminal section; belongs to the NADH:flavin oxidoreductase/NADH oxidase family.</text>
</comment>
<evidence type="ECO:0000259" key="10">
    <source>
        <dbReference type="Pfam" id="PF00724"/>
    </source>
</evidence>
<dbReference type="PANTHER" id="PTHR42917:SF2">
    <property type="entry name" value="2,4-DIENOYL-COA REDUCTASE [(2E)-ENOYL-COA-PRODUCING]"/>
    <property type="match status" value="1"/>
</dbReference>
<keyword evidence="7" id="KW-0560">Oxidoreductase</keyword>
<evidence type="ECO:0000256" key="4">
    <source>
        <dbReference type="ARBA" id="ARBA00022630"/>
    </source>
</evidence>
<dbReference type="InterPro" id="IPR001155">
    <property type="entry name" value="OxRdtase_FMN_N"/>
</dbReference>
<dbReference type="InterPro" id="IPR013785">
    <property type="entry name" value="Aldolase_TIM"/>
</dbReference>
<comment type="cofactor">
    <cofactor evidence="1">
        <name>FMN</name>
        <dbReference type="ChEBI" id="CHEBI:58210"/>
    </cofactor>
</comment>
<dbReference type="Gene3D" id="3.50.50.60">
    <property type="entry name" value="FAD/NAD(P)-binding domain"/>
    <property type="match status" value="1"/>
</dbReference>
<dbReference type="SUPFAM" id="SSF51905">
    <property type="entry name" value="FAD/NAD(P)-binding domain"/>
    <property type="match status" value="1"/>
</dbReference>
<dbReference type="Gene3D" id="3.20.20.70">
    <property type="entry name" value="Aldolase class I"/>
    <property type="match status" value="1"/>
</dbReference>
<evidence type="ECO:0000256" key="1">
    <source>
        <dbReference type="ARBA" id="ARBA00001917"/>
    </source>
</evidence>
<dbReference type="GO" id="GO:0051536">
    <property type="term" value="F:iron-sulfur cluster binding"/>
    <property type="evidence" value="ECO:0007669"/>
    <property type="project" value="UniProtKB-KW"/>
</dbReference>
<dbReference type="Pfam" id="PF00724">
    <property type="entry name" value="Oxidored_FMN"/>
    <property type="match status" value="1"/>
</dbReference>
<dbReference type="PRINTS" id="PR00469">
    <property type="entry name" value="PNDRDTASEII"/>
</dbReference>
<evidence type="ECO:0000313" key="13">
    <source>
        <dbReference type="Proteomes" id="UP001264335"/>
    </source>
</evidence>
<evidence type="ECO:0000313" key="12">
    <source>
        <dbReference type="EMBL" id="MDT2514128.1"/>
    </source>
</evidence>
<keyword evidence="4" id="KW-0285">Flavoprotein</keyword>
<sequence>MSDNYQKLWQPIKINGMRLKNRIAFSAMGTFTPMQDGTESEEGIRYYEERAKGGVGLIKTGAMFLDEKTAQGGPTLALHNTRAIPKATALVERVHRWGSKICLQISCGTGRNGMPNIGERVPISSSANPSFYNPKSLCRPLETEEIKEIMKDFETGAQFAVNAGFDALEIHGHAGYLIDQFISPQWNDRTDEYGGSWENRTRFATEIVESIRGVVGPDYPIIFRISLDHMYEGGRTLEDSMPIIQLLEKAGVDALDIDSGCYESMDYIFPTRYTGEACMAYVCEKARKHVSIPLLNAGNHSMETAVDLLESGNADIISFGRQLIADPYFPNKLKAGHREDIRPCLLCNEECIGRIFNRLTQLSCTVNPQACLEGALEITELPEKKKVVVVGAGPGGLEAARTAALRGCDVTLYDAGDKIGGTFGVIANKTFKKRITDLITWYGVQLDKLVVTINLNTTITADDVALVVADEIFVATGALPHTPPINGMDNPRVIDVTQAHIQGIKGEQVIVCGGGLSGCDTALELAMEGKQVTIVEMLASTARDVMSINKISLDRMLAEHHVTIKTETKVTEISDQGVVVETPDGQTETLPADTIITAFGQKPNSEVAEAIWDKYSIKTTLIGDCQKVDKAGNAIREGFYAALALQ</sequence>
<dbReference type="EMBL" id="JARPWY010000016">
    <property type="protein sequence ID" value="MDT2514128.1"/>
    <property type="molecule type" value="Genomic_DNA"/>
</dbReference>
<accession>A0ABD5F6L6</accession>
<reference evidence="12 13" key="1">
    <citation type="submission" date="2023-03" db="EMBL/GenBank/DDBJ databases">
        <authorList>
            <person name="Shen W."/>
            <person name="Cai J."/>
        </authorList>
    </citation>
    <scope>NUCLEOTIDE SEQUENCE [LARGE SCALE GENOMIC DNA]</scope>
    <source>
        <strain evidence="12 13">Y2</strain>
    </source>
</reference>
<dbReference type="RefSeq" id="WP_311871778.1">
    <property type="nucleotide sequence ID" value="NZ_JARPVY010000011.1"/>
</dbReference>
<dbReference type="AlphaFoldDB" id="A0ABD5F6L6"/>
<keyword evidence="6" id="KW-0479">Metal-binding</keyword>
<dbReference type="Gene3D" id="3.40.50.720">
    <property type="entry name" value="NAD(P)-binding Rossmann-like Domain"/>
    <property type="match status" value="1"/>
</dbReference>
<keyword evidence="5" id="KW-0288">FMN</keyword>
<evidence type="ECO:0000256" key="5">
    <source>
        <dbReference type="ARBA" id="ARBA00022643"/>
    </source>
</evidence>
<dbReference type="GO" id="GO:0016491">
    <property type="term" value="F:oxidoreductase activity"/>
    <property type="evidence" value="ECO:0007669"/>
    <property type="project" value="UniProtKB-KW"/>
</dbReference>
<evidence type="ECO:0000256" key="2">
    <source>
        <dbReference type="ARBA" id="ARBA00001966"/>
    </source>
</evidence>
<name>A0ABD5F6L6_ENTAV</name>
<evidence type="ECO:0000259" key="11">
    <source>
        <dbReference type="Pfam" id="PF07992"/>
    </source>
</evidence>
<dbReference type="SUPFAM" id="SSF51395">
    <property type="entry name" value="FMN-linked oxidoreductases"/>
    <property type="match status" value="1"/>
</dbReference>
<dbReference type="PANTHER" id="PTHR42917">
    <property type="entry name" value="2,4-DIENOYL-COA REDUCTASE"/>
    <property type="match status" value="1"/>
</dbReference>
<feature type="domain" description="NADH:flavin oxidoreductase/NADH oxidase N-terminal" evidence="10">
    <location>
        <begin position="7"/>
        <end position="337"/>
    </location>
</feature>
<evidence type="ECO:0000256" key="8">
    <source>
        <dbReference type="ARBA" id="ARBA00023004"/>
    </source>
</evidence>
<evidence type="ECO:0000256" key="3">
    <source>
        <dbReference type="ARBA" id="ARBA00011048"/>
    </source>
</evidence>
<dbReference type="GO" id="GO:0046872">
    <property type="term" value="F:metal ion binding"/>
    <property type="evidence" value="ECO:0007669"/>
    <property type="project" value="UniProtKB-KW"/>
</dbReference>
<comment type="caution">
    <text evidence="12">The sequence shown here is derived from an EMBL/GenBank/DDBJ whole genome shotgun (WGS) entry which is preliminary data.</text>
</comment>
<proteinExistence type="inferred from homology"/>
<dbReference type="InterPro" id="IPR051793">
    <property type="entry name" value="NADH:flavin_oxidoreductase"/>
</dbReference>
<evidence type="ECO:0000256" key="7">
    <source>
        <dbReference type="ARBA" id="ARBA00023002"/>
    </source>
</evidence>
<feature type="domain" description="FAD/NAD(P)-binding" evidence="11">
    <location>
        <begin position="385"/>
        <end position="636"/>
    </location>
</feature>
<organism evidence="12 13">
    <name type="scientific">Enterococcus avium</name>
    <name type="common">Streptococcus avium</name>
    <dbReference type="NCBI Taxonomy" id="33945"/>
    <lineage>
        <taxon>Bacteria</taxon>
        <taxon>Bacillati</taxon>
        <taxon>Bacillota</taxon>
        <taxon>Bacilli</taxon>
        <taxon>Lactobacillales</taxon>
        <taxon>Enterococcaceae</taxon>
        <taxon>Enterococcus</taxon>
    </lineage>
</organism>
<protein>
    <submittedName>
        <fullName evidence="12">NAD(P)/FAD-dependent oxidoreductase</fullName>
    </submittedName>
</protein>
<keyword evidence="9" id="KW-0411">Iron-sulfur</keyword>
<keyword evidence="8" id="KW-0408">Iron</keyword>
<comment type="cofactor">
    <cofactor evidence="2">
        <name>[4Fe-4S] cluster</name>
        <dbReference type="ChEBI" id="CHEBI:49883"/>
    </cofactor>
</comment>
<dbReference type="InterPro" id="IPR023753">
    <property type="entry name" value="FAD/NAD-binding_dom"/>
</dbReference>
<evidence type="ECO:0000256" key="6">
    <source>
        <dbReference type="ARBA" id="ARBA00022723"/>
    </source>
</evidence>
<dbReference type="Proteomes" id="UP001264335">
    <property type="component" value="Unassembled WGS sequence"/>
</dbReference>